<comment type="subcellular location">
    <subcellularLocation>
        <location evidence="1">Cell membrane</location>
        <topology evidence="1">Multi-pass membrane protein</topology>
    </subcellularLocation>
</comment>
<reference evidence="8 9" key="1">
    <citation type="submission" date="2021-01" db="EMBL/GenBank/DDBJ databases">
        <title>Genomic Encyclopedia of Type Strains, Phase IV (KMG-IV): sequencing the most valuable type-strain genomes for metagenomic binning, comparative biology and taxonomic classification.</title>
        <authorList>
            <person name="Goeker M."/>
        </authorList>
    </citation>
    <scope>NUCLEOTIDE SEQUENCE [LARGE SCALE GENOMIC DNA]</scope>
    <source>
        <strain evidence="8 9">DSM 23711</strain>
    </source>
</reference>
<sequence>MEAFISTFIYFLMAIIVVVIGLVVFEFLTRKYKDWEEIKNGNHSVALSIAGKIIGICIILSFAIYHSITVWETILWGGYGVVLQLIAYWVFEGLTRKFSVEEQLKGNNIAVGIITMAVSIGLAFVIGASIT</sequence>
<dbReference type="Pfam" id="PF03994">
    <property type="entry name" value="DUF350"/>
    <property type="match status" value="1"/>
</dbReference>
<dbReference type="PANTHER" id="PTHR40043:SF1">
    <property type="entry name" value="UPF0719 INNER MEMBRANE PROTEIN YJFL"/>
    <property type="match status" value="1"/>
</dbReference>
<evidence type="ECO:0000256" key="3">
    <source>
        <dbReference type="ARBA" id="ARBA00022475"/>
    </source>
</evidence>
<evidence type="ECO:0000313" key="9">
    <source>
        <dbReference type="Proteomes" id="UP001296943"/>
    </source>
</evidence>
<feature type="transmembrane region" description="Helical" evidence="7">
    <location>
        <begin position="74"/>
        <end position="91"/>
    </location>
</feature>
<feature type="transmembrane region" description="Helical" evidence="7">
    <location>
        <begin position="111"/>
        <end position="130"/>
    </location>
</feature>
<dbReference type="EMBL" id="JAFBDR010000022">
    <property type="protein sequence ID" value="MBM7572870.1"/>
    <property type="molecule type" value="Genomic_DNA"/>
</dbReference>
<evidence type="ECO:0000313" key="8">
    <source>
        <dbReference type="EMBL" id="MBM7572870.1"/>
    </source>
</evidence>
<keyword evidence="5 7" id="KW-1133">Transmembrane helix</keyword>
<dbReference type="Proteomes" id="UP001296943">
    <property type="component" value="Unassembled WGS sequence"/>
</dbReference>
<protein>
    <submittedName>
        <fullName evidence="8">Membrane protein</fullName>
    </submittedName>
</protein>
<keyword evidence="3" id="KW-1003">Cell membrane</keyword>
<feature type="transmembrane region" description="Helical" evidence="7">
    <location>
        <begin position="6"/>
        <end position="28"/>
    </location>
</feature>
<gene>
    <name evidence="8" type="ORF">JOC48_003401</name>
</gene>
<comment type="similarity">
    <text evidence="2">Belongs to the UPF0719 family.</text>
</comment>
<proteinExistence type="inferred from homology"/>
<evidence type="ECO:0000256" key="6">
    <source>
        <dbReference type="ARBA" id="ARBA00023136"/>
    </source>
</evidence>
<dbReference type="PANTHER" id="PTHR40043">
    <property type="entry name" value="UPF0719 INNER MEMBRANE PROTEIN YJFL"/>
    <property type="match status" value="1"/>
</dbReference>
<evidence type="ECO:0000256" key="2">
    <source>
        <dbReference type="ARBA" id="ARBA00005779"/>
    </source>
</evidence>
<name>A0ABS2N3Z8_9BACI</name>
<organism evidence="8 9">
    <name type="scientific">Aquibacillus albus</name>
    <dbReference type="NCBI Taxonomy" id="1168171"/>
    <lineage>
        <taxon>Bacteria</taxon>
        <taxon>Bacillati</taxon>
        <taxon>Bacillota</taxon>
        <taxon>Bacilli</taxon>
        <taxon>Bacillales</taxon>
        <taxon>Bacillaceae</taxon>
        <taxon>Aquibacillus</taxon>
    </lineage>
</organism>
<accession>A0ABS2N3Z8</accession>
<evidence type="ECO:0000256" key="7">
    <source>
        <dbReference type="SAM" id="Phobius"/>
    </source>
</evidence>
<comment type="caution">
    <text evidence="8">The sequence shown here is derived from an EMBL/GenBank/DDBJ whole genome shotgun (WGS) entry which is preliminary data.</text>
</comment>
<feature type="transmembrane region" description="Helical" evidence="7">
    <location>
        <begin position="49"/>
        <end position="68"/>
    </location>
</feature>
<evidence type="ECO:0000256" key="4">
    <source>
        <dbReference type="ARBA" id="ARBA00022692"/>
    </source>
</evidence>
<keyword evidence="9" id="KW-1185">Reference proteome</keyword>
<evidence type="ECO:0000256" key="5">
    <source>
        <dbReference type="ARBA" id="ARBA00022989"/>
    </source>
</evidence>
<dbReference type="InterPro" id="IPR007140">
    <property type="entry name" value="DUF350"/>
</dbReference>
<keyword evidence="4 7" id="KW-0812">Transmembrane</keyword>
<keyword evidence="6 7" id="KW-0472">Membrane</keyword>
<dbReference type="RefSeq" id="WP_204501535.1">
    <property type="nucleotide sequence ID" value="NZ_JAFBDR010000022.1"/>
</dbReference>
<evidence type="ECO:0000256" key="1">
    <source>
        <dbReference type="ARBA" id="ARBA00004651"/>
    </source>
</evidence>